<proteinExistence type="predicted"/>
<protein>
    <submittedName>
        <fullName evidence="1">28481_t:CDS:1</fullName>
    </submittedName>
</protein>
<name>A0ACA9SDK4_9GLOM</name>
<sequence>IWNAYTVEQKHQITNLFDTTTVLNVGKNGIPIVVKSHLTNECS</sequence>
<evidence type="ECO:0000313" key="1">
    <source>
        <dbReference type="EMBL" id="CAG8836423.1"/>
    </source>
</evidence>
<dbReference type="EMBL" id="CAJVQC010114680">
    <property type="protein sequence ID" value="CAG8836423.1"/>
    <property type="molecule type" value="Genomic_DNA"/>
</dbReference>
<reference evidence="1" key="1">
    <citation type="submission" date="2021-06" db="EMBL/GenBank/DDBJ databases">
        <authorList>
            <person name="Kallberg Y."/>
            <person name="Tangrot J."/>
            <person name="Rosling A."/>
        </authorList>
    </citation>
    <scope>NUCLEOTIDE SEQUENCE</scope>
    <source>
        <strain evidence="1">MA461A</strain>
    </source>
</reference>
<feature type="non-terminal residue" evidence="1">
    <location>
        <position position="43"/>
    </location>
</feature>
<comment type="caution">
    <text evidence="1">The sequence shown here is derived from an EMBL/GenBank/DDBJ whole genome shotgun (WGS) entry which is preliminary data.</text>
</comment>
<feature type="non-terminal residue" evidence="1">
    <location>
        <position position="1"/>
    </location>
</feature>
<organism evidence="1 2">
    <name type="scientific">Racocetra persica</name>
    <dbReference type="NCBI Taxonomy" id="160502"/>
    <lineage>
        <taxon>Eukaryota</taxon>
        <taxon>Fungi</taxon>
        <taxon>Fungi incertae sedis</taxon>
        <taxon>Mucoromycota</taxon>
        <taxon>Glomeromycotina</taxon>
        <taxon>Glomeromycetes</taxon>
        <taxon>Diversisporales</taxon>
        <taxon>Gigasporaceae</taxon>
        <taxon>Racocetra</taxon>
    </lineage>
</organism>
<dbReference type="Proteomes" id="UP000789920">
    <property type="component" value="Unassembled WGS sequence"/>
</dbReference>
<gene>
    <name evidence="1" type="ORF">RPERSI_LOCUS29922</name>
</gene>
<accession>A0ACA9SDK4</accession>
<keyword evidence="2" id="KW-1185">Reference proteome</keyword>
<evidence type="ECO:0000313" key="2">
    <source>
        <dbReference type="Proteomes" id="UP000789920"/>
    </source>
</evidence>